<dbReference type="GO" id="GO:0006298">
    <property type="term" value="P:mismatch repair"/>
    <property type="evidence" value="ECO:0007669"/>
    <property type="project" value="TreeGrafter"/>
</dbReference>
<keyword evidence="8" id="KW-0175">Coiled coil</keyword>
<feature type="region of interest" description="Disordered" evidence="9">
    <location>
        <begin position="85"/>
        <end position="116"/>
    </location>
</feature>
<evidence type="ECO:0000259" key="10">
    <source>
        <dbReference type="SMART" id="SM01030"/>
    </source>
</evidence>
<dbReference type="InterPro" id="IPR018327">
    <property type="entry name" value="BHD_2"/>
</dbReference>
<evidence type="ECO:0000256" key="1">
    <source>
        <dbReference type="ARBA" id="ARBA00004123"/>
    </source>
</evidence>
<accession>N6T4A4</accession>
<dbReference type="InterPro" id="IPR038765">
    <property type="entry name" value="Papain-like_cys_pep_sf"/>
</dbReference>
<dbReference type="InterPro" id="IPR018326">
    <property type="entry name" value="Rad4_beta-hairpin_dom1"/>
</dbReference>
<feature type="compositionally biased region" description="Basic residues" evidence="9">
    <location>
        <begin position="1108"/>
        <end position="1123"/>
    </location>
</feature>
<protein>
    <recommendedName>
        <fullName evidence="16">Rad4 beta-hairpin domain-containing protein</fullName>
    </recommendedName>
</protein>
<gene>
    <name evidence="13" type="ORF">YQE_10796</name>
</gene>
<keyword evidence="15" id="KW-1185">Reference proteome</keyword>
<dbReference type="InterPro" id="IPR004583">
    <property type="entry name" value="DNA_repair_Rad4"/>
</dbReference>
<dbReference type="InterPro" id="IPR036985">
    <property type="entry name" value="Transglutaminase-like_sf"/>
</dbReference>
<organism evidence="13">
    <name type="scientific">Dendroctonus ponderosae</name>
    <name type="common">Mountain pine beetle</name>
    <dbReference type="NCBI Taxonomy" id="77166"/>
    <lineage>
        <taxon>Eukaryota</taxon>
        <taxon>Metazoa</taxon>
        <taxon>Ecdysozoa</taxon>
        <taxon>Arthropoda</taxon>
        <taxon>Hexapoda</taxon>
        <taxon>Insecta</taxon>
        <taxon>Pterygota</taxon>
        <taxon>Neoptera</taxon>
        <taxon>Endopterygota</taxon>
        <taxon>Coleoptera</taxon>
        <taxon>Polyphaga</taxon>
        <taxon>Cucujiformia</taxon>
        <taxon>Curculionidae</taxon>
        <taxon>Scolytinae</taxon>
        <taxon>Dendroctonus</taxon>
    </lineage>
</organism>
<dbReference type="GO" id="GO:0003684">
    <property type="term" value="F:damaged DNA binding"/>
    <property type="evidence" value="ECO:0007669"/>
    <property type="project" value="InterPro"/>
</dbReference>
<evidence type="ECO:0000259" key="11">
    <source>
        <dbReference type="SMART" id="SM01031"/>
    </source>
</evidence>
<evidence type="ECO:0000259" key="12">
    <source>
        <dbReference type="SMART" id="SM01032"/>
    </source>
</evidence>
<keyword evidence="7" id="KW-0539">Nucleus</keyword>
<dbReference type="Gene3D" id="3.90.260.10">
    <property type="entry name" value="Transglutaminase-like"/>
    <property type="match status" value="2"/>
</dbReference>
<dbReference type="Pfam" id="PF03835">
    <property type="entry name" value="Rad4"/>
    <property type="match status" value="1"/>
</dbReference>
<feature type="non-terminal residue" evidence="13">
    <location>
        <position position="1"/>
    </location>
</feature>
<feature type="compositionally biased region" description="Basic and acidic residues" evidence="9">
    <location>
        <begin position="751"/>
        <end position="760"/>
    </location>
</feature>
<dbReference type="Gene3D" id="3.30.70.2460">
    <property type="entry name" value="Rad4, beta-hairpin domain BHD3"/>
    <property type="match status" value="1"/>
</dbReference>
<evidence type="ECO:0000256" key="2">
    <source>
        <dbReference type="ARBA" id="ARBA00009525"/>
    </source>
</evidence>
<evidence type="ECO:0000256" key="3">
    <source>
        <dbReference type="ARBA" id="ARBA00022553"/>
    </source>
</evidence>
<feature type="compositionally biased region" description="Basic residues" evidence="9">
    <location>
        <begin position="535"/>
        <end position="544"/>
    </location>
</feature>
<dbReference type="InterPro" id="IPR018325">
    <property type="entry name" value="Rad4/PNGase_transGLS-fold"/>
</dbReference>
<dbReference type="Gene3D" id="2.20.20.110">
    <property type="entry name" value="Rad4, beta-hairpin domain BHD1"/>
    <property type="match status" value="1"/>
</dbReference>
<dbReference type="SMART" id="SM01032">
    <property type="entry name" value="BHD_3"/>
    <property type="match status" value="1"/>
</dbReference>
<dbReference type="Pfam" id="PF10405">
    <property type="entry name" value="BHD_3"/>
    <property type="match status" value="1"/>
</dbReference>
<keyword evidence="3" id="KW-0597">Phosphoprotein</keyword>
<evidence type="ECO:0000313" key="14">
    <source>
        <dbReference type="EnsemblMetazoa" id="XP_019768033.1"/>
    </source>
</evidence>
<dbReference type="FunFam" id="3.30.70.2460:FF:000001">
    <property type="entry name" value="DNA repair protein Rad4 family"/>
    <property type="match status" value="1"/>
</dbReference>
<keyword evidence="6" id="KW-0234">DNA repair</keyword>
<dbReference type="NCBIfam" id="TIGR00605">
    <property type="entry name" value="rad4"/>
    <property type="match status" value="1"/>
</dbReference>
<dbReference type="Pfam" id="PF01841">
    <property type="entry name" value="Transglut_core"/>
    <property type="match status" value="1"/>
</dbReference>
<dbReference type="OrthoDB" id="300780at2759"/>
<feature type="compositionally biased region" description="Basic residues" evidence="9">
    <location>
        <begin position="621"/>
        <end position="639"/>
    </location>
</feature>
<feature type="domain" description="Rad4 beta-hairpin" evidence="10">
    <location>
        <begin position="866"/>
        <end position="918"/>
    </location>
</feature>
<dbReference type="GO" id="GO:0000111">
    <property type="term" value="C:nucleotide-excision repair factor 2 complex"/>
    <property type="evidence" value="ECO:0007669"/>
    <property type="project" value="TreeGrafter"/>
</dbReference>
<feature type="domain" description="Rad4 beta-hairpin" evidence="11">
    <location>
        <begin position="920"/>
        <end position="976"/>
    </location>
</feature>
<dbReference type="InterPro" id="IPR018026">
    <property type="entry name" value="DNA_repair_Rad4-like"/>
</dbReference>
<dbReference type="InterPro" id="IPR018328">
    <property type="entry name" value="Rad4_beta-hairpin_dom3"/>
</dbReference>
<dbReference type="KEGG" id="dpa:109542989"/>
<dbReference type="EMBL" id="KB741216">
    <property type="protein sequence ID" value="ENN72453.1"/>
    <property type="molecule type" value="Genomic_DNA"/>
</dbReference>
<feature type="region of interest" description="Disordered" evidence="9">
    <location>
        <begin position="1"/>
        <end position="51"/>
    </location>
</feature>
<feature type="domain" description="Rad4 beta-hairpin" evidence="12">
    <location>
        <begin position="983"/>
        <end position="1057"/>
    </location>
</feature>
<feature type="coiled-coil region" evidence="8">
    <location>
        <begin position="121"/>
        <end position="148"/>
    </location>
</feature>
<feature type="region of interest" description="Disordered" evidence="9">
    <location>
        <begin position="369"/>
        <end position="662"/>
    </location>
</feature>
<dbReference type="GO" id="GO:0006289">
    <property type="term" value="P:nucleotide-excision repair"/>
    <property type="evidence" value="ECO:0007669"/>
    <property type="project" value="InterPro"/>
</dbReference>
<dbReference type="InterPro" id="IPR002931">
    <property type="entry name" value="Transglutaminase-like"/>
</dbReference>
<evidence type="ECO:0000256" key="9">
    <source>
        <dbReference type="SAM" id="MobiDB-lite"/>
    </source>
</evidence>
<evidence type="ECO:0000313" key="13">
    <source>
        <dbReference type="EMBL" id="ENN72453.1"/>
    </source>
</evidence>
<feature type="region of interest" description="Disordered" evidence="9">
    <location>
        <begin position="704"/>
        <end position="760"/>
    </location>
</feature>
<dbReference type="InterPro" id="IPR042488">
    <property type="entry name" value="Rad4_BHD3_sf"/>
</dbReference>
<feature type="compositionally biased region" description="Polar residues" evidence="9">
    <location>
        <begin position="27"/>
        <end position="43"/>
    </location>
</feature>
<dbReference type="SMART" id="SM01030">
    <property type="entry name" value="BHD_1"/>
    <property type="match status" value="1"/>
</dbReference>
<dbReference type="GO" id="GO:0005737">
    <property type="term" value="C:cytoplasm"/>
    <property type="evidence" value="ECO:0007669"/>
    <property type="project" value="TreeGrafter"/>
</dbReference>
<dbReference type="OMA" id="PMYDGFV"/>
<dbReference type="SMART" id="SM01031">
    <property type="entry name" value="BHD_2"/>
    <property type="match status" value="1"/>
</dbReference>
<dbReference type="PANTHER" id="PTHR12135">
    <property type="entry name" value="DNA REPAIR PROTEIN XP-C / RAD4"/>
    <property type="match status" value="1"/>
</dbReference>
<evidence type="ECO:0000256" key="5">
    <source>
        <dbReference type="ARBA" id="ARBA00023125"/>
    </source>
</evidence>
<dbReference type="PANTHER" id="PTHR12135:SF0">
    <property type="entry name" value="DNA REPAIR PROTEIN COMPLEMENTING XP-C CELLS"/>
    <property type="match status" value="1"/>
</dbReference>
<dbReference type="HOGENOM" id="CLU_009925_0_0_1"/>
<dbReference type="AlphaFoldDB" id="N6T4A4"/>
<feature type="compositionally biased region" description="Low complexity" evidence="9">
    <location>
        <begin position="478"/>
        <end position="489"/>
    </location>
</feature>
<evidence type="ECO:0000256" key="4">
    <source>
        <dbReference type="ARBA" id="ARBA00022763"/>
    </source>
</evidence>
<reference evidence="13 15" key="1">
    <citation type="journal article" date="2013" name="Genome Biol.">
        <title>Draft genome of the mountain pine beetle, Dendroctonus ponderosae Hopkins, a major forest pest.</title>
        <authorList>
            <person name="Keeling C.I."/>
            <person name="Yuen M.M."/>
            <person name="Liao N.Y."/>
            <person name="Docking T.R."/>
            <person name="Chan S.K."/>
            <person name="Taylor G.A."/>
            <person name="Palmquist D.L."/>
            <person name="Jackman S.D."/>
            <person name="Nguyen A."/>
            <person name="Li M."/>
            <person name="Henderson H."/>
            <person name="Janes J.K."/>
            <person name="Zhao Y."/>
            <person name="Pandoh P."/>
            <person name="Moore R."/>
            <person name="Sperling F.A."/>
            <person name="Huber D.P."/>
            <person name="Birol I."/>
            <person name="Jones S.J."/>
            <person name="Bohlmann J."/>
        </authorList>
    </citation>
    <scope>NUCLEOTIDE SEQUENCE</scope>
</reference>
<feature type="region of interest" description="Disordered" evidence="9">
    <location>
        <begin position="1099"/>
        <end position="1123"/>
    </location>
</feature>
<dbReference type="Proteomes" id="UP000019118">
    <property type="component" value="Unassembled WGS sequence"/>
</dbReference>
<evidence type="ECO:0008006" key="16">
    <source>
        <dbReference type="Google" id="ProtNLM"/>
    </source>
</evidence>
<keyword evidence="4" id="KW-0227">DNA damage</keyword>
<evidence type="ECO:0000256" key="8">
    <source>
        <dbReference type="SAM" id="Coils"/>
    </source>
</evidence>
<dbReference type="FunFam" id="2.20.20.110:FF:000001">
    <property type="entry name" value="DNA repair protein complementing XP-C cells"/>
    <property type="match status" value="1"/>
</dbReference>
<feature type="compositionally biased region" description="Polar residues" evidence="9">
    <location>
        <begin position="374"/>
        <end position="383"/>
    </location>
</feature>
<proteinExistence type="inferred from homology"/>
<evidence type="ECO:0000256" key="6">
    <source>
        <dbReference type="ARBA" id="ARBA00023204"/>
    </source>
</evidence>
<evidence type="ECO:0000313" key="15">
    <source>
        <dbReference type="Proteomes" id="UP000019118"/>
    </source>
</evidence>
<sequence>MKRTRTSVKKYVQSSDSEDDRPLKKPSPNQKTHTANGGSSSSESDIETYLHRPEKLNFDSEFFASQPTSASEFASIEKSILAGVKSLSDGESDSSNEASELQSTPHKPPQQGAAKQSFNQFEHYTKQMAEAKKQVEIYKAKKQAQEKQTNILNLLAVGEGKSPQEPHLTAGDFHDSDFESCDSEQEDWEEIKNLSQDPKAKNIVPAKGLQIVVDMPDVVKKKKGIDLVAAMKRRLNRIRKENQLLVHQVHLLCWIAHGNYVNSVLNDTQTLALALSLLPSEQSYPNGRTDLSYLEQITAWYHKTFENIEKPTPKNISLADSLQKQINTKQAYNKKMLALIFVAILRALGIQARIVMSLQVEPLRPPASDLHSLSAKTSASGENAASKGDSLAKQGTPKAKVSITLHKPTPVKRPAARKALASEASKTESQGPKAKGKRSSKLATELVQSSPRAAESQLQAGKIATKKRTKSTENEKLATQTSRTRAASAGGKVSQGAEKAKSPRSAKSAAQTSSHDATKSEENNNQNPAGGAKPRLAKLRKRKSATSPEPAVSATVEPSAKMQKSRKKSTLTENPDGLASAEPNPNTAKNLRSSRRSKVILQIDGLCDSESEAEAADQRKKPSRSKPNLKKLKALKVGRKTAASDSDSEFEPSGSFSKRLSQAAPDLAKLKTLQRPSKSKALDVKQDIVGLVKNRMAEEKQIARSRLVKQGKSAAPSDSDSDYAPEPVRKRHQDSGDDFTPKAKVKRRIPAKPEPEEKSKKQGSDVWVEVFLECEEKWITVDVMLGQVHCIKNIVQRATRPIAYVLAWDNNRNVKDVTQRYCQNFNTITRKLRINQKWWNESLKPFQAVLTARDREEDEDLARQQLDQPLPKVISEYKDHPLYALRRHLLKFEAIYPPEPATLGFVRGEAVYPRACVYTLHSRDIWLKQAKVVRMGEQPYKIVKARPKWDKLSNQVITDQLLEIFGSWQVQDYEPPTAENGVVPRNAFGNVDLFKPCMLPKGCVHLRLPGLNKIAKKMNIDCASAIVGFDFHGGWSHPCYDGFVVCKEYEDQLICAWDNEQEEMERKEQMQHDKRVYGNWKKLIRGLLIRERLKAKYDFGAPSTSSKQPKKKTKKVTLCTKKP</sequence>
<evidence type="ECO:0000256" key="7">
    <source>
        <dbReference type="ARBA" id="ARBA00023242"/>
    </source>
</evidence>
<name>N6T4A4_DENPD</name>
<reference evidence="14" key="2">
    <citation type="submission" date="2024-08" db="UniProtKB">
        <authorList>
            <consortium name="EnsemblMetazoa"/>
        </authorList>
    </citation>
    <scope>IDENTIFICATION</scope>
</reference>
<dbReference type="EnsemblMetazoa" id="XM_019912474.1">
    <property type="protein sequence ID" value="XP_019768033.1"/>
    <property type="gene ID" value="LOC109542989"/>
</dbReference>
<dbReference type="Pfam" id="PF10403">
    <property type="entry name" value="BHD_1"/>
    <property type="match status" value="1"/>
</dbReference>
<dbReference type="GO" id="GO:0071942">
    <property type="term" value="C:XPC complex"/>
    <property type="evidence" value="ECO:0007669"/>
    <property type="project" value="TreeGrafter"/>
</dbReference>
<dbReference type="SUPFAM" id="SSF54001">
    <property type="entry name" value="Cysteine proteinases"/>
    <property type="match status" value="1"/>
</dbReference>
<feature type="compositionally biased region" description="Polar residues" evidence="9">
    <location>
        <begin position="446"/>
        <end position="459"/>
    </location>
</feature>
<dbReference type="GO" id="GO:0003697">
    <property type="term" value="F:single-stranded DNA binding"/>
    <property type="evidence" value="ECO:0007669"/>
    <property type="project" value="TreeGrafter"/>
</dbReference>
<keyword evidence="5" id="KW-0238">DNA-binding</keyword>
<feature type="compositionally biased region" description="Low complexity" evidence="9">
    <location>
        <begin position="713"/>
        <end position="726"/>
    </location>
</feature>
<feature type="compositionally biased region" description="Polar residues" evidence="9">
    <location>
        <begin position="93"/>
        <end position="105"/>
    </location>
</feature>
<comment type="subcellular location">
    <subcellularLocation>
        <location evidence="1">Nucleus</location>
    </subcellularLocation>
</comment>
<comment type="similarity">
    <text evidence="2">Belongs to the XPC family.</text>
</comment>